<dbReference type="PANTHER" id="PTHR43380">
    <property type="entry name" value="2-OXOISOVALERATE DEHYDROGENASE SUBUNIT ALPHA, MITOCHONDRIAL"/>
    <property type="match status" value="1"/>
</dbReference>
<gene>
    <name evidence="6" type="primary">pdhA</name>
    <name evidence="6" type="ORF">NX722_23315</name>
</gene>
<dbReference type="EC" id="1.2.4.1" evidence="4"/>
<keyword evidence="7" id="KW-1185">Reference proteome</keyword>
<evidence type="ECO:0000256" key="3">
    <source>
        <dbReference type="ARBA" id="ARBA00023052"/>
    </source>
</evidence>
<dbReference type="InterPro" id="IPR050771">
    <property type="entry name" value="Alpha-ketoacid_DH_E1_comp"/>
</dbReference>
<evidence type="ECO:0000256" key="2">
    <source>
        <dbReference type="ARBA" id="ARBA00023002"/>
    </source>
</evidence>
<comment type="function">
    <text evidence="4">The pyruvate dehydrogenase complex catalyzes the overall conversion of pyruvate to acetyl-CoA and CO(2). It contains multiple copies of three enzymatic components: pyruvate dehydrogenase (E1), dihydrolipoamide acetyltransferase (E2) and lipoamide dehydrogenase (E3).</text>
</comment>
<comment type="cofactor">
    <cofactor evidence="1 4">
        <name>thiamine diphosphate</name>
        <dbReference type="ChEBI" id="CHEBI:58937"/>
    </cofactor>
</comment>
<dbReference type="Gene3D" id="3.40.50.970">
    <property type="match status" value="1"/>
</dbReference>
<accession>A0ABT3N1I7</accession>
<dbReference type="Pfam" id="PF00676">
    <property type="entry name" value="E1_dh"/>
    <property type="match status" value="1"/>
</dbReference>
<proteinExistence type="predicted"/>
<dbReference type="SUPFAM" id="SSF52518">
    <property type="entry name" value="Thiamin diphosphate-binding fold (THDP-binding)"/>
    <property type="match status" value="1"/>
</dbReference>
<evidence type="ECO:0000256" key="4">
    <source>
        <dbReference type="RuleBase" id="RU366007"/>
    </source>
</evidence>
<reference evidence="6 7" key="1">
    <citation type="submission" date="2022-10" db="EMBL/GenBank/DDBJ databases">
        <title>High-quality genome sequences of two octocoral-associated bacteria, Endozoicomonas euniceicola EF212 and Endozoicomonas gorgoniicola PS125.</title>
        <authorList>
            <person name="Chiou Y.-J."/>
            <person name="Chen Y.-H."/>
        </authorList>
    </citation>
    <scope>NUCLEOTIDE SEQUENCE [LARGE SCALE GENOMIC DNA]</scope>
    <source>
        <strain evidence="6 7">PS125</strain>
    </source>
</reference>
<evidence type="ECO:0000313" key="7">
    <source>
        <dbReference type="Proteomes" id="UP001209854"/>
    </source>
</evidence>
<dbReference type="InterPro" id="IPR001017">
    <property type="entry name" value="DH_E1"/>
</dbReference>
<dbReference type="InterPro" id="IPR029061">
    <property type="entry name" value="THDP-binding"/>
</dbReference>
<dbReference type="EMBL" id="JAPFCC010000001">
    <property type="protein sequence ID" value="MCW7555499.1"/>
    <property type="molecule type" value="Genomic_DNA"/>
</dbReference>
<keyword evidence="3 4" id="KW-0786">Thiamine pyrophosphate</keyword>
<keyword evidence="4 6" id="KW-0670">Pyruvate</keyword>
<protein>
    <recommendedName>
        <fullName evidence="4">Pyruvate dehydrogenase E1 component subunit alpha</fullName>
        <ecNumber evidence="4">1.2.4.1</ecNumber>
    </recommendedName>
</protein>
<evidence type="ECO:0000256" key="1">
    <source>
        <dbReference type="ARBA" id="ARBA00001964"/>
    </source>
</evidence>
<organism evidence="6 7">
    <name type="scientific">Endozoicomonas gorgoniicola</name>
    <dbReference type="NCBI Taxonomy" id="1234144"/>
    <lineage>
        <taxon>Bacteria</taxon>
        <taxon>Pseudomonadati</taxon>
        <taxon>Pseudomonadota</taxon>
        <taxon>Gammaproteobacteria</taxon>
        <taxon>Oceanospirillales</taxon>
        <taxon>Endozoicomonadaceae</taxon>
        <taxon>Endozoicomonas</taxon>
    </lineage>
</organism>
<dbReference type="RefSeq" id="WP_262565254.1">
    <property type="nucleotide sequence ID" value="NZ_JAPFCC010000001.1"/>
</dbReference>
<name>A0ABT3N1I7_9GAMM</name>
<keyword evidence="2 4" id="KW-0560">Oxidoreductase</keyword>
<feature type="domain" description="Dehydrogenase E1 component" evidence="5">
    <location>
        <begin position="39"/>
        <end position="326"/>
    </location>
</feature>
<comment type="caution">
    <text evidence="6">The sequence shown here is derived from an EMBL/GenBank/DDBJ whole genome shotgun (WGS) entry which is preliminary data.</text>
</comment>
<evidence type="ECO:0000313" key="6">
    <source>
        <dbReference type="EMBL" id="MCW7555499.1"/>
    </source>
</evidence>
<comment type="catalytic activity">
    <reaction evidence="4">
        <text>N(6)-[(R)-lipoyl]-L-lysyl-[protein] + pyruvate + H(+) = N(6)-[(R)-S(8)-acetyldihydrolipoyl]-L-lysyl-[protein] + CO2</text>
        <dbReference type="Rhea" id="RHEA:19189"/>
        <dbReference type="Rhea" id="RHEA-COMP:10474"/>
        <dbReference type="Rhea" id="RHEA-COMP:10478"/>
        <dbReference type="ChEBI" id="CHEBI:15361"/>
        <dbReference type="ChEBI" id="CHEBI:15378"/>
        <dbReference type="ChEBI" id="CHEBI:16526"/>
        <dbReference type="ChEBI" id="CHEBI:83099"/>
        <dbReference type="ChEBI" id="CHEBI:83111"/>
        <dbReference type="EC" id="1.2.4.1"/>
    </reaction>
</comment>
<comment type="subunit">
    <text evidence="4">Heterodimer of an alpha and a beta chain.</text>
</comment>
<dbReference type="InterPro" id="IPR017596">
    <property type="entry name" value="PdhA/BkdA"/>
</dbReference>
<dbReference type="Proteomes" id="UP001209854">
    <property type="component" value="Unassembled WGS sequence"/>
</dbReference>
<dbReference type="NCBIfam" id="TIGR03181">
    <property type="entry name" value="PDH_E1_alph_x"/>
    <property type="match status" value="1"/>
</dbReference>
<dbReference type="PANTHER" id="PTHR43380:SF1">
    <property type="entry name" value="2-OXOISOVALERATE DEHYDROGENASE SUBUNIT ALPHA, MITOCHONDRIAL"/>
    <property type="match status" value="1"/>
</dbReference>
<evidence type="ECO:0000259" key="5">
    <source>
        <dbReference type="Pfam" id="PF00676"/>
    </source>
</evidence>
<sequence>MEQKELNPIPIYQYLDAEGEVIERLPGWTEDKDILLGYYRHMVLGRQADAKAVALQRTGQMGTYPSCLGQEAISTVTCALMKKEDVLVPYYRDHPGLMVRGIPLSDILLYWGGDERGSSGDHWGKDFPNCVPIATQACHAAGVAAALKIRQDSGIAVCALGDGATSKGDFLEALNLAGAWQLPVVFVINNNQWAISVPRRIQSGAPTLAQKGVSAGLPSYQVDGNDVIALHEVINEAIDRARSGKGATVIEAISYRLGDHTTADDASRYRSSDELQQAWGKEPIKRLRTFLHHRGYWDEQQEQALIKEVSLQIEQEVQTYLNTPLPPVKDLFDYHYANMPSALKQQKQEAELRAAGGQSHE</sequence>
<dbReference type="CDD" id="cd02000">
    <property type="entry name" value="TPP_E1_PDC_ADC_BCADC"/>
    <property type="match status" value="1"/>
</dbReference>